<keyword evidence="10" id="KW-0808">Transferase</keyword>
<organism evidence="10 11">
    <name type="scientific">Pseudallescheria apiosperma</name>
    <name type="common">Scedosporium apiospermum</name>
    <dbReference type="NCBI Taxonomy" id="563466"/>
    <lineage>
        <taxon>Eukaryota</taxon>
        <taxon>Fungi</taxon>
        <taxon>Dikarya</taxon>
        <taxon>Ascomycota</taxon>
        <taxon>Pezizomycotina</taxon>
        <taxon>Sordariomycetes</taxon>
        <taxon>Hypocreomycetidae</taxon>
        <taxon>Microascales</taxon>
        <taxon>Microascaceae</taxon>
        <taxon>Scedosporium</taxon>
    </lineage>
</organism>
<dbReference type="SMART" id="SM00248">
    <property type="entry name" value="ANK"/>
    <property type="match status" value="9"/>
</dbReference>
<dbReference type="HOGENOM" id="CLU_003599_0_0_1"/>
<feature type="region of interest" description="Disordered" evidence="8">
    <location>
        <begin position="469"/>
        <end position="555"/>
    </location>
</feature>
<feature type="repeat" description="ANK" evidence="7">
    <location>
        <begin position="116"/>
        <end position="148"/>
    </location>
</feature>
<keyword evidence="10" id="KW-0418">Kinase</keyword>
<keyword evidence="6 9" id="KW-0472">Membrane</keyword>
<feature type="repeat" description="ANK" evidence="7">
    <location>
        <begin position="224"/>
        <end position="256"/>
    </location>
</feature>
<evidence type="ECO:0000313" key="10">
    <source>
        <dbReference type="EMBL" id="KEZ38917.1"/>
    </source>
</evidence>
<comment type="subcellular location">
    <subcellularLocation>
        <location evidence="1">Membrane</location>
        <topology evidence="1">Multi-pass membrane protein</topology>
    </subcellularLocation>
</comment>
<dbReference type="SUPFAM" id="SSF48403">
    <property type="entry name" value="Ankyrin repeat"/>
    <property type="match status" value="1"/>
</dbReference>
<feature type="transmembrane region" description="Helical" evidence="9">
    <location>
        <begin position="984"/>
        <end position="1003"/>
    </location>
</feature>
<keyword evidence="3" id="KW-0677">Repeat</keyword>
<dbReference type="EMBL" id="JOWA01000165">
    <property type="protein sequence ID" value="KEZ38917.1"/>
    <property type="molecule type" value="Genomic_DNA"/>
</dbReference>
<feature type="repeat" description="ANK" evidence="7">
    <location>
        <begin position="83"/>
        <end position="115"/>
    </location>
</feature>
<name>A0A084FV05_PSEDA</name>
<proteinExistence type="predicted"/>
<dbReference type="Proteomes" id="UP000028545">
    <property type="component" value="Unassembled WGS sequence"/>
</dbReference>
<feature type="repeat" description="ANK" evidence="7">
    <location>
        <begin position="257"/>
        <end position="289"/>
    </location>
</feature>
<dbReference type="GeneID" id="27719425"/>
<feature type="compositionally biased region" description="Pro residues" evidence="8">
    <location>
        <begin position="485"/>
        <end position="506"/>
    </location>
</feature>
<keyword evidence="4 9" id="KW-1133">Transmembrane helix</keyword>
<keyword evidence="2 9" id="KW-0812">Transmembrane</keyword>
<evidence type="ECO:0000256" key="6">
    <source>
        <dbReference type="ARBA" id="ARBA00023136"/>
    </source>
</evidence>
<evidence type="ECO:0000256" key="5">
    <source>
        <dbReference type="ARBA" id="ARBA00023043"/>
    </source>
</evidence>
<dbReference type="KEGG" id="sapo:SAPIO_CDS10248"/>
<protein>
    <submittedName>
        <fullName evidence="10">Ankyrin repeat and protein kinase domain-containing protein 1</fullName>
    </submittedName>
</protein>
<feature type="transmembrane region" description="Helical" evidence="9">
    <location>
        <begin position="943"/>
        <end position="964"/>
    </location>
</feature>
<evidence type="ECO:0000313" key="11">
    <source>
        <dbReference type="Proteomes" id="UP000028545"/>
    </source>
</evidence>
<reference evidence="10 11" key="1">
    <citation type="journal article" date="2014" name="Genome Announc.">
        <title>Draft genome sequence of the pathogenic fungus Scedosporium apiospermum.</title>
        <authorList>
            <person name="Vandeputte P."/>
            <person name="Ghamrawi S."/>
            <person name="Rechenmann M."/>
            <person name="Iltis A."/>
            <person name="Giraud S."/>
            <person name="Fleury M."/>
            <person name="Thornton C."/>
            <person name="Delhaes L."/>
            <person name="Meyer W."/>
            <person name="Papon N."/>
            <person name="Bouchara J.P."/>
        </authorList>
    </citation>
    <scope>NUCLEOTIDE SEQUENCE [LARGE SCALE GENOMIC DNA]</scope>
    <source>
        <strain evidence="10 11">IHEM 14462</strain>
    </source>
</reference>
<dbReference type="GO" id="GO:0016020">
    <property type="term" value="C:membrane"/>
    <property type="evidence" value="ECO:0007669"/>
    <property type="project" value="UniProtKB-SubCell"/>
</dbReference>
<dbReference type="OrthoDB" id="341259at2759"/>
<dbReference type="InterPro" id="IPR002110">
    <property type="entry name" value="Ankyrin_rpt"/>
</dbReference>
<gene>
    <name evidence="10" type="ORF">SAPIO_CDS10248</name>
</gene>
<comment type="caution">
    <text evidence="10">The sequence shown here is derived from an EMBL/GenBank/DDBJ whole genome shotgun (WGS) entry which is preliminary data.</text>
</comment>
<evidence type="ECO:0000256" key="9">
    <source>
        <dbReference type="SAM" id="Phobius"/>
    </source>
</evidence>
<dbReference type="VEuPathDB" id="FungiDB:SAPIO_CDS10248"/>
<keyword evidence="5 7" id="KW-0040">ANK repeat</keyword>
<evidence type="ECO:0000256" key="4">
    <source>
        <dbReference type="ARBA" id="ARBA00022989"/>
    </source>
</evidence>
<dbReference type="Pfam" id="PF01544">
    <property type="entry name" value="CorA"/>
    <property type="match status" value="1"/>
</dbReference>
<sequence length="1138" mass="125881">MSLTSGGLDSRHHLLLAASAQGKEARVREILAETPTWNSPADLDALRQALQKASARGSLPIARLLLEHGAATDPPSGDPRYVNEISALYRAAEGGRTEVASLLLKHGANANWQNKVGATPLFPACLRGHVETLRVLLRGGASVDHRDVERETPLLFLARQKNFPKNLLECVTTLIACGADLNAADKDSKTPLIWAATNSNLLLVSTLLTNDFGRIADVQARTNRCRNALHIAAETSAVEVVKVLLSHGADPCRTSEGGWTALHNAAQKGHADIVSVLIEYKSRVNAQLSNGMTPLHWAAAAGHEEAVNALLDARHCDVTIKDNINRTPMLCAAQGGHYELARRLAPSNLPERLPGIARRACQLFNATIYDFNFHGGKQRPFKEPVYKLLYEHVPIDWIETLLAKAFVEGNFQDFEGFKALQRCFDQEHRGSFTHAHFMRTYCTRISAPKTDPVPSQNMTKSPLVVVSEEPSLTPAGSDGEGDAPAPKPGLHPHPPTPRTPKTPPLGSPRDVSPKGEKGETKRKKKGEQIASRHPKSHKRGTGPPGNPPGSKVNKAMQRQATLQLESSNLSPSNGKIVLFMPFLHYETYERQINMAETINSVRADPRLQPPPNACPDHYLFHAYLNHIPPLHPRRTLDQYLYYGIDTTARDSDQVVYRHCLRSREEPKVFMVDQLWLFVLGSDLIITCFPQRWNQSKDDPLKVLEGIIEDTNIKTRSPVASVYDLAMVIVHRCSGLFGRHLMSEPGYQFLDMFDSSIGHVGNQETELFSRFNRASELAAKWLRDARQRPYDDSNLSISSEGDGDSMEGDDVQVSDTLLDIGYETKLLAEVKDIRDELGIITSVLEAQLTKIPEFEQLIIEELQTENNPRSVDNIVADIKKRSREMTRLVIISLTDIKDRMDKQAERIYNSLTHLLDLKQKHSNALEARFARDQAVIAGRQGQTIMVFTIVTVIFLPMSFIAAFFAINFTDWEGNEKLTIGYVSKYMFGIGLGISIPLIVMALTIDDIHGAMRRSIIGITRSLQKIAAKRHAQANDPAEGRVSVCGRPSQDVAFIRRAGGDMGYSTWEALGSRARSGSYTAAEYQDLAASRLSPVLARLRGSRRSASSGAGTGVGYDMEYIGFSADVERVISRPNSSVKY</sequence>
<accession>A0A084FV05</accession>
<dbReference type="InterPro" id="IPR045863">
    <property type="entry name" value="CorA_TM1_TM2"/>
</dbReference>
<evidence type="ECO:0000256" key="1">
    <source>
        <dbReference type="ARBA" id="ARBA00004141"/>
    </source>
</evidence>
<evidence type="ECO:0000256" key="3">
    <source>
        <dbReference type="ARBA" id="ARBA00022737"/>
    </source>
</evidence>
<dbReference type="GO" id="GO:0046873">
    <property type="term" value="F:metal ion transmembrane transporter activity"/>
    <property type="evidence" value="ECO:0007669"/>
    <property type="project" value="InterPro"/>
</dbReference>
<evidence type="ECO:0000256" key="7">
    <source>
        <dbReference type="PROSITE-ProRule" id="PRU00023"/>
    </source>
</evidence>
<dbReference type="InterPro" id="IPR002523">
    <property type="entry name" value="MgTranspt_CorA/ZnTranspt_ZntB"/>
</dbReference>
<dbReference type="SUPFAM" id="SSF144083">
    <property type="entry name" value="Magnesium transport protein CorA, transmembrane region"/>
    <property type="match status" value="1"/>
</dbReference>
<dbReference type="AlphaFoldDB" id="A0A084FV05"/>
<dbReference type="Pfam" id="PF12796">
    <property type="entry name" value="Ank_2"/>
    <property type="match status" value="3"/>
</dbReference>
<dbReference type="RefSeq" id="XP_016638716.1">
    <property type="nucleotide sequence ID" value="XM_016783869.1"/>
</dbReference>
<keyword evidence="11" id="KW-1185">Reference proteome</keyword>
<dbReference type="Gene3D" id="1.20.58.340">
    <property type="entry name" value="Magnesium transport protein CorA, transmembrane region"/>
    <property type="match status" value="1"/>
</dbReference>
<dbReference type="PANTHER" id="PTHR24198">
    <property type="entry name" value="ANKYRIN REPEAT AND PROTEIN KINASE DOMAIN-CONTAINING PROTEIN"/>
    <property type="match status" value="1"/>
</dbReference>
<evidence type="ECO:0000256" key="2">
    <source>
        <dbReference type="ARBA" id="ARBA00022692"/>
    </source>
</evidence>
<dbReference type="PROSITE" id="PS50088">
    <property type="entry name" value="ANK_REPEAT"/>
    <property type="match status" value="5"/>
</dbReference>
<dbReference type="PANTHER" id="PTHR24198:SF194">
    <property type="entry name" value="INVERSIN-A"/>
    <property type="match status" value="1"/>
</dbReference>
<feature type="repeat" description="ANK" evidence="7">
    <location>
        <begin position="290"/>
        <end position="323"/>
    </location>
</feature>
<dbReference type="GO" id="GO:0016301">
    <property type="term" value="F:kinase activity"/>
    <property type="evidence" value="ECO:0007669"/>
    <property type="project" value="UniProtKB-KW"/>
</dbReference>
<dbReference type="InterPro" id="IPR036770">
    <property type="entry name" value="Ankyrin_rpt-contain_sf"/>
</dbReference>
<evidence type="ECO:0000256" key="8">
    <source>
        <dbReference type="SAM" id="MobiDB-lite"/>
    </source>
</evidence>
<dbReference type="Gene3D" id="1.25.40.20">
    <property type="entry name" value="Ankyrin repeat-containing domain"/>
    <property type="match status" value="4"/>
</dbReference>
<dbReference type="OMA" id="NMAWVEA"/>
<dbReference type="PROSITE" id="PS50297">
    <property type="entry name" value="ANK_REP_REGION"/>
    <property type="match status" value="5"/>
</dbReference>